<evidence type="ECO:0008006" key="3">
    <source>
        <dbReference type="Google" id="ProtNLM"/>
    </source>
</evidence>
<dbReference type="Proteomes" id="UP000624701">
    <property type="component" value="Unassembled WGS sequence"/>
</dbReference>
<keyword evidence="2" id="KW-1185">Reference proteome</keyword>
<gene>
    <name evidence="1" type="ORF">GCM10011444_14630</name>
</gene>
<reference evidence="2" key="1">
    <citation type="journal article" date="2019" name="Int. J. Syst. Evol. Microbiol.">
        <title>The Global Catalogue of Microorganisms (GCM) 10K type strain sequencing project: providing services to taxonomists for standard genome sequencing and annotation.</title>
        <authorList>
            <consortium name="The Broad Institute Genomics Platform"/>
            <consortium name="The Broad Institute Genome Sequencing Center for Infectious Disease"/>
            <person name="Wu L."/>
            <person name="Ma J."/>
        </authorList>
    </citation>
    <scope>NUCLEOTIDE SEQUENCE [LARGE SCALE GENOMIC DNA]</scope>
    <source>
        <strain evidence="2">CCM 8681</strain>
    </source>
</reference>
<dbReference type="SMART" id="SM00028">
    <property type="entry name" value="TPR"/>
    <property type="match status" value="2"/>
</dbReference>
<protein>
    <recommendedName>
        <fullName evidence="3">Tetratricopeptide repeat protein</fullName>
    </recommendedName>
</protein>
<name>A0ABQ2BXB5_9FLAO</name>
<proteinExistence type="predicted"/>
<accession>A0ABQ2BXB5</accession>
<dbReference type="EMBL" id="BMDQ01000001">
    <property type="protein sequence ID" value="GGI57154.1"/>
    <property type="molecule type" value="Genomic_DNA"/>
</dbReference>
<dbReference type="RefSeq" id="WP_188374033.1">
    <property type="nucleotide sequence ID" value="NZ_BMDQ01000001.1"/>
</dbReference>
<dbReference type="SUPFAM" id="SSF48452">
    <property type="entry name" value="TPR-like"/>
    <property type="match status" value="1"/>
</dbReference>
<evidence type="ECO:0000313" key="2">
    <source>
        <dbReference type="Proteomes" id="UP000624701"/>
    </source>
</evidence>
<dbReference type="InterPro" id="IPR019734">
    <property type="entry name" value="TPR_rpt"/>
</dbReference>
<dbReference type="Pfam" id="PF13181">
    <property type="entry name" value="TPR_8"/>
    <property type="match status" value="1"/>
</dbReference>
<evidence type="ECO:0000313" key="1">
    <source>
        <dbReference type="EMBL" id="GGI57154.1"/>
    </source>
</evidence>
<dbReference type="InterPro" id="IPR011990">
    <property type="entry name" value="TPR-like_helical_dom_sf"/>
</dbReference>
<sequence>MIKLNYTNNSCKISTQNNLMKYFILFLFLITIPINAQEVEIKFSKELCKCFDKNYDANDLDLDIIKECFISAYEEIKDDVNDMFLKKVDSSDINNDKAYLMGSDYAGKLMENIHKSIINDCDSYYKFSINLFEEMHTNLVKHSHQKNLDSLTNQISKDPNNAFKLIERGLIYLGKGDINNSKEDLEKSLELNSTVPRVYLYLAMVYDLEGNSDKSIRLLQDSIYKNIDFQNAGYLIIMYHAMLKRKVREK</sequence>
<dbReference type="Gene3D" id="1.25.40.10">
    <property type="entry name" value="Tetratricopeptide repeat domain"/>
    <property type="match status" value="1"/>
</dbReference>
<organism evidence="1 2">
    <name type="scientific">Winogradskyella haliclonae</name>
    <dbReference type="NCBI Taxonomy" id="2048558"/>
    <lineage>
        <taxon>Bacteria</taxon>
        <taxon>Pseudomonadati</taxon>
        <taxon>Bacteroidota</taxon>
        <taxon>Flavobacteriia</taxon>
        <taxon>Flavobacteriales</taxon>
        <taxon>Flavobacteriaceae</taxon>
        <taxon>Winogradskyella</taxon>
    </lineage>
</organism>
<comment type="caution">
    <text evidence="1">The sequence shown here is derived from an EMBL/GenBank/DDBJ whole genome shotgun (WGS) entry which is preliminary data.</text>
</comment>